<reference evidence="7" key="2">
    <citation type="submission" date="2014-02" db="EMBL/GenBank/DDBJ databases">
        <title>Complete DNA sequence of /Kuraishia capsulata/ illustrates novel genomic features among budding yeasts (/Saccharomycotina/).</title>
        <authorList>
            <person name="Morales L."/>
            <person name="Noel B."/>
            <person name="Porcel B."/>
            <person name="Marcet-Houben M."/>
            <person name="Hullo M-F."/>
            <person name="Sacerdot C."/>
            <person name="Tekaia F."/>
            <person name="Leh-Louis V."/>
            <person name="Despons L."/>
            <person name="Khanna V."/>
            <person name="Aury J-M."/>
            <person name="Barbe V."/>
            <person name="Couloux A."/>
            <person name="Labadie K."/>
            <person name="Pelletier E."/>
            <person name="Souciet J-L."/>
            <person name="Boekhout T."/>
            <person name="Gabaldon T."/>
            <person name="Wincker P."/>
            <person name="Dujon B."/>
        </authorList>
    </citation>
    <scope>NUCLEOTIDE SEQUENCE</scope>
    <source>
        <strain evidence="7">CBS 1993</strain>
    </source>
</reference>
<feature type="transmembrane region" description="Helical" evidence="5">
    <location>
        <begin position="145"/>
        <end position="166"/>
    </location>
</feature>
<sequence length="473" mass="51828">MVHSPSTSIAPANLSDREIMTEGVAEKDTESSAPDILGGDEFYDRFSSSRKNSLVAIVALACFLSPCTSMAYLPAIDEISQTFHTTRNIINISNGVYCVVMAISPCIMSPMGDVYGRRMTFLLCTVGFTVSTVLVAVSQNLAMFFVFRCCCALFGTAFFSVGGNVVGDIYLPHQRGNAMGWILSGSQVGSAFSPVIGGIIMTYTHWRVIFWVLVGLGAVTFAVSLFFLPETARTTVAKEIRKEHPGKRLIFVPYNPLRVVLALRYPNLLLIGIVSMSLVYNMYTLLTPIRAVIDPRFHLTTPVYGALFYLAPGMGYFLGTFAGGRWADRYVKKYAKIRGVRIPEDRLRSTYFAYGFVIPAGMLVYGWSLEKEKGGMALPIIALFFSGFSQTIVFPSVNAYCVDSLPELKGDAVASNYFIRYIGGGVGTATCVYQIDSIGIGWSSTISAFVLWGGFAACCVLIRYGEKLKKPMF</sequence>
<dbReference type="GO" id="GO:0022857">
    <property type="term" value="F:transmembrane transporter activity"/>
    <property type="evidence" value="ECO:0007669"/>
    <property type="project" value="InterPro"/>
</dbReference>
<evidence type="ECO:0000313" key="7">
    <source>
        <dbReference type="EMBL" id="CDK30037.1"/>
    </source>
</evidence>
<dbReference type="OrthoDB" id="3066029at2759"/>
<dbReference type="InterPro" id="IPR036259">
    <property type="entry name" value="MFS_trans_sf"/>
</dbReference>
<keyword evidence="2 5" id="KW-0812">Transmembrane</keyword>
<evidence type="ECO:0000256" key="3">
    <source>
        <dbReference type="ARBA" id="ARBA00022989"/>
    </source>
</evidence>
<gene>
    <name evidence="7" type="ORF">KUCA_T00006032001</name>
</gene>
<keyword evidence="3 5" id="KW-1133">Transmembrane helix</keyword>
<feature type="transmembrane region" description="Helical" evidence="5">
    <location>
        <begin position="441"/>
        <end position="464"/>
    </location>
</feature>
<dbReference type="EMBL" id="HG793131">
    <property type="protein sequence ID" value="CDK30037.1"/>
    <property type="molecule type" value="Genomic_DNA"/>
</dbReference>
<feature type="transmembrane region" description="Helical" evidence="5">
    <location>
        <begin position="88"/>
        <end position="108"/>
    </location>
</feature>
<keyword evidence="4 5" id="KW-0472">Membrane</keyword>
<evidence type="ECO:0000256" key="5">
    <source>
        <dbReference type="SAM" id="Phobius"/>
    </source>
</evidence>
<dbReference type="Pfam" id="PF07690">
    <property type="entry name" value="MFS_1"/>
    <property type="match status" value="1"/>
</dbReference>
<comment type="subcellular location">
    <subcellularLocation>
        <location evidence="1">Membrane</location>
        <topology evidence="1">Multi-pass membrane protein</topology>
    </subcellularLocation>
</comment>
<feature type="transmembrane region" description="Helical" evidence="5">
    <location>
        <begin position="349"/>
        <end position="368"/>
    </location>
</feature>
<feature type="domain" description="Major facilitator superfamily (MFS) profile" evidence="6">
    <location>
        <begin position="54"/>
        <end position="471"/>
    </location>
</feature>
<feature type="transmembrane region" description="Helical" evidence="5">
    <location>
        <begin position="306"/>
        <end position="328"/>
    </location>
</feature>
<evidence type="ECO:0000259" key="6">
    <source>
        <dbReference type="PROSITE" id="PS50850"/>
    </source>
</evidence>
<dbReference type="GO" id="GO:0005886">
    <property type="term" value="C:plasma membrane"/>
    <property type="evidence" value="ECO:0007669"/>
    <property type="project" value="TreeGrafter"/>
</dbReference>
<feature type="transmembrane region" description="Helical" evidence="5">
    <location>
        <begin position="54"/>
        <end position="76"/>
    </location>
</feature>
<evidence type="ECO:0000256" key="1">
    <source>
        <dbReference type="ARBA" id="ARBA00004141"/>
    </source>
</evidence>
<dbReference type="PANTHER" id="PTHR23502">
    <property type="entry name" value="MAJOR FACILITATOR SUPERFAMILY"/>
    <property type="match status" value="1"/>
</dbReference>
<dbReference type="AlphaFoldDB" id="W6MVP4"/>
<dbReference type="Proteomes" id="UP000019384">
    <property type="component" value="Unassembled WGS sequence"/>
</dbReference>
<evidence type="ECO:0000313" key="8">
    <source>
        <dbReference type="Proteomes" id="UP000019384"/>
    </source>
</evidence>
<reference evidence="7" key="1">
    <citation type="submission" date="2013-12" db="EMBL/GenBank/DDBJ databases">
        <authorList>
            <person name="Genoscope - CEA"/>
        </authorList>
    </citation>
    <scope>NUCLEOTIDE SEQUENCE</scope>
    <source>
        <strain evidence="7">CBS 1993</strain>
    </source>
</reference>
<keyword evidence="8" id="KW-1185">Reference proteome</keyword>
<dbReference type="InterPro" id="IPR020846">
    <property type="entry name" value="MFS_dom"/>
</dbReference>
<dbReference type="HOGENOM" id="CLU_008455_8_0_1"/>
<feature type="transmembrane region" description="Helical" evidence="5">
    <location>
        <begin position="208"/>
        <end position="228"/>
    </location>
</feature>
<feature type="transmembrane region" description="Helical" evidence="5">
    <location>
        <begin position="120"/>
        <end position="139"/>
    </location>
</feature>
<feature type="transmembrane region" description="Helical" evidence="5">
    <location>
        <begin position="268"/>
        <end position="286"/>
    </location>
</feature>
<dbReference type="SUPFAM" id="SSF103473">
    <property type="entry name" value="MFS general substrate transporter"/>
    <property type="match status" value="1"/>
</dbReference>
<name>W6MVP4_9ASCO</name>
<dbReference type="PANTHER" id="PTHR23502:SF64">
    <property type="entry name" value="TRANSPORTER, PUTATIVE (AFU_ORTHOLOGUE AFUA_3G11760)-RELATED"/>
    <property type="match status" value="1"/>
</dbReference>
<dbReference type="Gene3D" id="1.20.1250.20">
    <property type="entry name" value="MFS general substrate transporter like domains"/>
    <property type="match status" value="1"/>
</dbReference>
<protein>
    <recommendedName>
        <fullName evidence="6">Major facilitator superfamily (MFS) profile domain-containing protein</fullName>
    </recommendedName>
</protein>
<dbReference type="RefSeq" id="XP_022462016.1">
    <property type="nucleotide sequence ID" value="XM_022605141.1"/>
</dbReference>
<dbReference type="PROSITE" id="PS50850">
    <property type="entry name" value="MFS"/>
    <property type="match status" value="1"/>
</dbReference>
<feature type="transmembrane region" description="Helical" evidence="5">
    <location>
        <begin position="374"/>
        <end position="397"/>
    </location>
</feature>
<organism evidence="7 8">
    <name type="scientific">Kuraishia capsulata CBS 1993</name>
    <dbReference type="NCBI Taxonomy" id="1382522"/>
    <lineage>
        <taxon>Eukaryota</taxon>
        <taxon>Fungi</taxon>
        <taxon>Dikarya</taxon>
        <taxon>Ascomycota</taxon>
        <taxon>Saccharomycotina</taxon>
        <taxon>Pichiomycetes</taxon>
        <taxon>Pichiales</taxon>
        <taxon>Pichiaceae</taxon>
        <taxon>Kuraishia</taxon>
    </lineage>
</organism>
<accession>W6MVP4</accession>
<dbReference type="GeneID" id="34523404"/>
<proteinExistence type="predicted"/>
<evidence type="ECO:0000256" key="4">
    <source>
        <dbReference type="ARBA" id="ARBA00023136"/>
    </source>
</evidence>
<feature type="transmembrane region" description="Helical" evidence="5">
    <location>
        <begin position="418"/>
        <end position="435"/>
    </location>
</feature>
<dbReference type="STRING" id="1382522.W6MVP4"/>
<dbReference type="InterPro" id="IPR011701">
    <property type="entry name" value="MFS"/>
</dbReference>
<evidence type="ECO:0000256" key="2">
    <source>
        <dbReference type="ARBA" id="ARBA00022692"/>
    </source>
</evidence>